<proteinExistence type="predicted"/>
<feature type="region of interest" description="Disordered" evidence="1">
    <location>
        <begin position="1"/>
        <end position="26"/>
    </location>
</feature>
<feature type="region of interest" description="Disordered" evidence="1">
    <location>
        <begin position="46"/>
        <end position="79"/>
    </location>
</feature>
<gene>
    <name evidence="2" type="ORF">E2562_035215</name>
</gene>
<evidence type="ECO:0000313" key="3">
    <source>
        <dbReference type="Proteomes" id="UP000479710"/>
    </source>
</evidence>
<reference evidence="2 3" key="1">
    <citation type="submission" date="2019-11" db="EMBL/GenBank/DDBJ databases">
        <title>Whole genome sequence of Oryza granulata.</title>
        <authorList>
            <person name="Li W."/>
        </authorList>
    </citation>
    <scope>NUCLEOTIDE SEQUENCE [LARGE SCALE GENOMIC DNA]</scope>
    <source>
        <strain evidence="3">cv. Menghai</strain>
        <tissue evidence="2">Leaf</tissue>
    </source>
</reference>
<comment type="caution">
    <text evidence="2">The sequence shown here is derived from an EMBL/GenBank/DDBJ whole genome shotgun (WGS) entry which is preliminary data.</text>
</comment>
<dbReference type="AlphaFoldDB" id="A0A6G1DRL5"/>
<evidence type="ECO:0000256" key="1">
    <source>
        <dbReference type="SAM" id="MobiDB-lite"/>
    </source>
</evidence>
<evidence type="ECO:0000313" key="2">
    <source>
        <dbReference type="EMBL" id="KAF0915268.1"/>
    </source>
</evidence>
<keyword evidence="3" id="KW-1185">Reference proteome</keyword>
<name>A0A6G1DRL5_9ORYZ</name>
<protein>
    <submittedName>
        <fullName evidence="2">Uncharacterized protein</fullName>
    </submittedName>
</protein>
<sequence>MADPAAASRGLRWGAGGRIGPPAAELGHGVQAVDPKAELRHRGHRLHRCTSSQPPSMVDLGTSSSTADPGMSSRPRRRRGKLIHDGCELVHYYC</sequence>
<dbReference type="Proteomes" id="UP000479710">
    <property type="component" value="Unassembled WGS sequence"/>
</dbReference>
<organism evidence="2 3">
    <name type="scientific">Oryza meyeriana var. granulata</name>
    <dbReference type="NCBI Taxonomy" id="110450"/>
    <lineage>
        <taxon>Eukaryota</taxon>
        <taxon>Viridiplantae</taxon>
        <taxon>Streptophyta</taxon>
        <taxon>Embryophyta</taxon>
        <taxon>Tracheophyta</taxon>
        <taxon>Spermatophyta</taxon>
        <taxon>Magnoliopsida</taxon>
        <taxon>Liliopsida</taxon>
        <taxon>Poales</taxon>
        <taxon>Poaceae</taxon>
        <taxon>BOP clade</taxon>
        <taxon>Oryzoideae</taxon>
        <taxon>Oryzeae</taxon>
        <taxon>Oryzinae</taxon>
        <taxon>Oryza</taxon>
        <taxon>Oryza meyeriana</taxon>
    </lineage>
</organism>
<feature type="compositionally biased region" description="Polar residues" evidence="1">
    <location>
        <begin position="49"/>
        <end position="67"/>
    </location>
</feature>
<accession>A0A6G1DRL5</accession>
<dbReference type="EMBL" id="SPHZ02000006">
    <property type="protein sequence ID" value="KAF0915268.1"/>
    <property type="molecule type" value="Genomic_DNA"/>
</dbReference>